<dbReference type="PANTHER" id="PTHR10859:SF91">
    <property type="entry name" value="DOLICHYL-PHOSPHATE BETA-GLUCOSYLTRANSFERASE"/>
    <property type="match status" value="1"/>
</dbReference>
<protein>
    <submittedName>
        <fullName evidence="4">Poly-beta-1,6-N-acetyl-D-glucosamine synthase</fullName>
        <ecNumber evidence="4">2.4.1.-</ecNumber>
    </submittedName>
</protein>
<feature type="transmembrane region" description="Helical" evidence="2">
    <location>
        <begin position="140"/>
        <end position="158"/>
    </location>
</feature>
<dbReference type="RefSeq" id="WP_145376067.1">
    <property type="nucleotide sequence ID" value="NZ_CAXBED010000218.1"/>
</dbReference>
<dbReference type="InterPro" id="IPR029044">
    <property type="entry name" value="Nucleotide-diphossugar_trans"/>
</dbReference>
<organism evidence="4 5">
    <name type="scientific">Symmachiella dynata</name>
    <dbReference type="NCBI Taxonomy" id="2527995"/>
    <lineage>
        <taxon>Bacteria</taxon>
        <taxon>Pseudomonadati</taxon>
        <taxon>Planctomycetota</taxon>
        <taxon>Planctomycetia</taxon>
        <taxon>Planctomycetales</taxon>
        <taxon>Planctomycetaceae</taxon>
        <taxon>Symmachiella</taxon>
    </lineage>
</organism>
<evidence type="ECO:0000256" key="1">
    <source>
        <dbReference type="SAM" id="MobiDB-lite"/>
    </source>
</evidence>
<reference evidence="4 5" key="1">
    <citation type="submission" date="2019-02" db="EMBL/GenBank/DDBJ databases">
        <title>Deep-cultivation of Planctomycetes and their phenomic and genomic characterization uncovers novel biology.</title>
        <authorList>
            <person name="Wiegand S."/>
            <person name="Jogler M."/>
            <person name="Boedeker C."/>
            <person name="Pinto D."/>
            <person name="Vollmers J."/>
            <person name="Rivas-Marin E."/>
            <person name="Kohn T."/>
            <person name="Peeters S.H."/>
            <person name="Heuer A."/>
            <person name="Rast P."/>
            <person name="Oberbeckmann S."/>
            <person name="Bunk B."/>
            <person name="Jeske O."/>
            <person name="Meyerdierks A."/>
            <person name="Storesund J.E."/>
            <person name="Kallscheuer N."/>
            <person name="Luecker S."/>
            <person name="Lage O.M."/>
            <person name="Pohl T."/>
            <person name="Merkel B.J."/>
            <person name="Hornburger P."/>
            <person name="Mueller R.-W."/>
            <person name="Bruemmer F."/>
            <person name="Labrenz M."/>
            <person name="Spormann A.M."/>
            <person name="Op den Camp H."/>
            <person name="Overmann J."/>
            <person name="Amann R."/>
            <person name="Jetten M.S.M."/>
            <person name="Mascher T."/>
            <person name="Medema M.H."/>
            <person name="Devos D.P."/>
            <person name="Kaster A.-K."/>
            <person name="Ovreas L."/>
            <person name="Rohde M."/>
            <person name="Galperin M.Y."/>
            <person name="Jogler C."/>
        </authorList>
    </citation>
    <scope>NUCLEOTIDE SEQUENCE [LARGE SCALE GENOMIC DNA]</scope>
    <source>
        <strain evidence="4 5">Mal52</strain>
    </source>
</reference>
<dbReference type="Gene3D" id="3.90.550.10">
    <property type="entry name" value="Spore Coat Polysaccharide Biosynthesis Protein SpsA, Chain A"/>
    <property type="match status" value="1"/>
</dbReference>
<keyword evidence="5" id="KW-1185">Reference proteome</keyword>
<dbReference type="EMBL" id="CP036276">
    <property type="protein sequence ID" value="QDU43780.1"/>
    <property type="molecule type" value="Genomic_DNA"/>
</dbReference>
<dbReference type="PANTHER" id="PTHR10859">
    <property type="entry name" value="GLYCOSYL TRANSFERASE"/>
    <property type="match status" value="1"/>
</dbReference>
<keyword evidence="4" id="KW-0328">Glycosyltransferase</keyword>
<dbReference type="SUPFAM" id="SSF53448">
    <property type="entry name" value="Nucleotide-diphospho-sugar transferases"/>
    <property type="match status" value="1"/>
</dbReference>
<dbReference type="AlphaFoldDB" id="A0A517ZMS6"/>
<gene>
    <name evidence="4" type="primary">pgaC</name>
    <name evidence="4" type="ORF">Mal52_22560</name>
</gene>
<dbReference type="Pfam" id="PF00535">
    <property type="entry name" value="Glycos_transf_2"/>
    <property type="match status" value="1"/>
</dbReference>
<keyword evidence="2" id="KW-0472">Membrane</keyword>
<keyword evidence="2" id="KW-0812">Transmembrane</keyword>
<sequence>MNNTTIVVPCFNEAERLDVERFRRFAVNQHALRFLFVNDGSSDRTLQILQQLHEEEPAHFDVLNLDVNSGKAEAVRRGLLTALDSEADFVGFWDADLATPLEAIPVFRFVMLRRDDIDIVVGTRIPLLGRSIKRLAKRKFLGRVFANVASLALGIGIYDTQCGAKLFRTSPELANVLQDAFISRWIFDVEILARLIDRRRGTQPAVKELIYEQPLEHWEDVAGSRVKPADFFKAAGELAAIYWRYLRPGLPKWKPAKKPVAQPRPSQAPRRAA</sequence>
<feature type="region of interest" description="Disordered" evidence="1">
    <location>
        <begin position="252"/>
        <end position="273"/>
    </location>
</feature>
<evidence type="ECO:0000313" key="5">
    <source>
        <dbReference type="Proteomes" id="UP000319383"/>
    </source>
</evidence>
<dbReference type="InterPro" id="IPR001173">
    <property type="entry name" value="Glyco_trans_2-like"/>
</dbReference>
<evidence type="ECO:0000256" key="2">
    <source>
        <dbReference type="SAM" id="Phobius"/>
    </source>
</evidence>
<dbReference type="GO" id="GO:0016757">
    <property type="term" value="F:glycosyltransferase activity"/>
    <property type="evidence" value="ECO:0007669"/>
    <property type="project" value="UniProtKB-KW"/>
</dbReference>
<feature type="domain" description="Glycosyltransferase 2-like" evidence="3">
    <location>
        <begin position="5"/>
        <end position="167"/>
    </location>
</feature>
<evidence type="ECO:0000313" key="4">
    <source>
        <dbReference type="EMBL" id="QDU43780.1"/>
    </source>
</evidence>
<dbReference type="KEGG" id="sdyn:Mal52_22560"/>
<name>A0A517ZMS6_9PLAN</name>
<keyword evidence="2" id="KW-1133">Transmembrane helix</keyword>
<proteinExistence type="predicted"/>
<accession>A0A517ZMS6</accession>
<evidence type="ECO:0000259" key="3">
    <source>
        <dbReference type="Pfam" id="PF00535"/>
    </source>
</evidence>
<keyword evidence="4" id="KW-0808">Transferase</keyword>
<dbReference type="OrthoDB" id="9784574at2"/>
<dbReference type="Proteomes" id="UP000319383">
    <property type="component" value="Chromosome"/>
</dbReference>
<dbReference type="EC" id="2.4.1.-" evidence="4"/>
<dbReference type="GO" id="GO:0006487">
    <property type="term" value="P:protein N-linked glycosylation"/>
    <property type="evidence" value="ECO:0007669"/>
    <property type="project" value="TreeGrafter"/>
</dbReference>